<name>A0A9X2VZG0_9PSEU</name>
<keyword evidence="3" id="KW-1185">Reference proteome</keyword>
<keyword evidence="1" id="KW-0732">Signal</keyword>
<dbReference type="AlphaFoldDB" id="A0A9X2VZG0"/>
<evidence type="ECO:0000313" key="3">
    <source>
        <dbReference type="Proteomes" id="UP001141259"/>
    </source>
</evidence>
<protein>
    <recommendedName>
        <fullName evidence="4">Peptidase inhibitor family I36</fullName>
    </recommendedName>
</protein>
<reference evidence="2" key="1">
    <citation type="submission" date="2022-08" db="EMBL/GenBank/DDBJ databases">
        <authorList>
            <person name="Tistechok S."/>
            <person name="Samborskyy M."/>
            <person name="Roman I."/>
        </authorList>
    </citation>
    <scope>NUCLEOTIDE SEQUENCE</scope>
    <source>
        <strain evidence="2">DSM 103496</strain>
    </source>
</reference>
<evidence type="ECO:0000256" key="1">
    <source>
        <dbReference type="SAM" id="SignalP"/>
    </source>
</evidence>
<gene>
    <name evidence="2" type="ORF">NZH93_47880</name>
</gene>
<dbReference type="Proteomes" id="UP001141259">
    <property type="component" value="Unassembled WGS sequence"/>
</dbReference>
<proteinExistence type="predicted"/>
<dbReference type="RefSeq" id="WP_259630043.1">
    <property type="nucleotide sequence ID" value="NZ_JANYMP010000049.1"/>
</dbReference>
<sequence length="144" mass="15259">MTKTNTRTRALVVKGALVGASVLALTGASLTPASADVVNGCAQGRSEWYGTCVWVTTGGKNNGNHTQWVEKIQVNAPREGRNTASTMEAWAGDGPSGIAWYQSGSGTTFTWTINKWIKTDSGICGSYTWPGRSDRSIACITIKA</sequence>
<feature type="signal peptide" evidence="1">
    <location>
        <begin position="1"/>
        <end position="35"/>
    </location>
</feature>
<organism evidence="2 3">
    <name type="scientific">Umezawaea endophytica</name>
    <dbReference type="NCBI Taxonomy" id="1654476"/>
    <lineage>
        <taxon>Bacteria</taxon>
        <taxon>Bacillati</taxon>
        <taxon>Actinomycetota</taxon>
        <taxon>Actinomycetes</taxon>
        <taxon>Pseudonocardiales</taxon>
        <taxon>Pseudonocardiaceae</taxon>
        <taxon>Umezawaea</taxon>
    </lineage>
</organism>
<dbReference type="EMBL" id="JANYMP010000049">
    <property type="protein sequence ID" value="MCS7484598.1"/>
    <property type="molecule type" value="Genomic_DNA"/>
</dbReference>
<dbReference type="InterPro" id="IPR006311">
    <property type="entry name" value="TAT_signal"/>
</dbReference>
<evidence type="ECO:0000313" key="2">
    <source>
        <dbReference type="EMBL" id="MCS7484598.1"/>
    </source>
</evidence>
<feature type="chain" id="PRO_5040780625" description="Peptidase inhibitor family I36" evidence="1">
    <location>
        <begin position="36"/>
        <end position="144"/>
    </location>
</feature>
<comment type="caution">
    <text evidence="2">The sequence shown here is derived from an EMBL/GenBank/DDBJ whole genome shotgun (WGS) entry which is preliminary data.</text>
</comment>
<evidence type="ECO:0008006" key="4">
    <source>
        <dbReference type="Google" id="ProtNLM"/>
    </source>
</evidence>
<accession>A0A9X2VZG0</accession>
<dbReference type="PROSITE" id="PS51318">
    <property type="entry name" value="TAT"/>
    <property type="match status" value="1"/>
</dbReference>